<dbReference type="Ensembl" id="ENSOKIT00005060082.1">
    <property type="protein sequence ID" value="ENSOKIP00005056510.1"/>
    <property type="gene ID" value="ENSOKIG00005024189.1"/>
</dbReference>
<proteinExistence type="inferred from homology"/>
<keyword evidence="3" id="KW-0863">Zinc-finger</keyword>
<organism evidence="8 9">
    <name type="scientific">Oncorhynchus kisutch</name>
    <name type="common">Coho salmon</name>
    <name type="synonym">Salmo kisutch</name>
    <dbReference type="NCBI Taxonomy" id="8019"/>
    <lineage>
        <taxon>Eukaryota</taxon>
        <taxon>Metazoa</taxon>
        <taxon>Chordata</taxon>
        <taxon>Craniata</taxon>
        <taxon>Vertebrata</taxon>
        <taxon>Euteleostomi</taxon>
        <taxon>Actinopterygii</taxon>
        <taxon>Neopterygii</taxon>
        <taxon>Teleostei</taxon>
        <taxon>Protacanthopterygii</taxon>
        <taxon>Salmoniformes</taxon>
        <taxon>Salmonidae</taxon>
        <taxon>Salmoninae</taxon>
        <taxon>Oncorhynchus</taxon>
    </lineage>
</organism>
<sequence>MPPKPTSPPFDLKTGELNCVCSVLLVCLSSELRPELFSSKSRNQSLDRAMDLGLAEDHFSRPVGSFVASDIEQLKMAIEECKRLILELPEHSERQKDTVVKLIHLRLKLQELNDPEEDEPNLRVLLEHRFSKEKSKSVKQTCDKCSTIIWGLIQTWYTCTGCYYRCHSKCLNLINKPCVRSKVSHQSEYELSICPEIGLDRQDYRCAECRTPVSLRGVPSEARQCDYTGQYYCSTCHWNDTAVIPARVIHNWEFEPRKVCRSSMRYLALMIPRPVLKLREVNPLLFNFVEELVEIRVVGELAQLLHDRQHFVENNDMYSLQDLIDISSGRLSCSLTEIHTTFAKHIKLDCDRCQAKGFVCELCKEGDILFPFDSHTSMCHDCSAVFHRDCFYDNSTTCPKCARMTERKDEKADE</sequence>
<dbReference type="InterPro" id="IPR002219">
    <property type="entry name" value="PKC_DAG/PE"/>
</dbReference>
<dbReference type="SUPFAM" id="SSF57889">
    <property type="entry name" value="Cysteine-rich domain"/>
    <property type="match status" value="1"/>
</dbReference>
<comment type="similarity">
    <text evidence="5">Belongs to the DEF8 family.</text>
</comment>
<keyword evidence="1" id="KW-0479">Metal-binding</keyword>
<dbReference type="AlphaFoldDB" id="A0A8C7HCN4"/>
<keyword evidence="4" id="KW-0862">Zinc</keyword>
<dbReference type="PROSITE" id="PS00479">
    <property type="entry name" value="ZF_DAG_PE_1"/>
    <property type="match status" value="1"/>
</dbReference>
<dbReference type="PANTHER" id="PTHR12326">
    <property type="entry name" value="PLECKSTRIN HOMOLOGY DOMAIN CONTAINING PROTEIN"/>
    <property type="match status" value="1"/>
</dbReference>
<dbReference type="FunFam" id="3.30.60.20:FF:000042">
    <property type="entry name" value="differentially expressed in FDCP 8 homolog isoform X2"/>
    <property type="match status" value="1"/>
</dbReference>
<reference evidence="8" key="1">
    <citation type="submission" date="2025-08" db="UniProtKB">
        <authorList>
            <consortium name="Ensembl"/>
        </authorList>
    </citation>
    <scope>IDENTIFICATION</scope>
</reference>
<dbReference type="GO" id="GO:0008270">
    <property type="term" value="F:zinc ion binding"/>
    <property type="evidence" value="ECO:0007669"/>
    <property type="project" value="UniProtKB-KW"/>
</dbReference>
<evidence type="ECO:0000256" key="2">
    <source>
        <dbReference type="ARBA" id="ARBA00022737"/>
    </source>
</evidence>
<evidence type="ECO:0000313" key="9">
    <source>
        <dbReference type="Proteomes" id="UP000694557"/>
    </source>
</evidence>
<keyword evidence="2" id="KW-0677">Repeat</keyword>
<dbReference type="PROSITE" id="PS50081">
    <property type="entry name" value="ZF_DAG_PE_2"/>
    <property type="match status" value="1"/>
</dbReference>
<evidence type="ECO:0000256" key="3">
    <source>
        <dbReference type="ARBA" id="ARBA00022771"/>
    </source>
</evidence>
<feature type="domain" description="Phorbol-ester/DAG-type" evidence="7">
    <location>
        <begin position="127"/>
        <end position="178"/>
    </location>
</feature>
<evidence type="ECO:0000256" key="5">
    <source>
        <dbReference type="ARBA" id="ARBA00029450"/>
    </source>
</evidence>
<protein>
    <submittedName>
        <fullName evidence="8">Differentially expressed in FDCP 8 homolog</fullName>
    </submittedName>
</protein>
<dbReference type="Pfam" id="PF00130">
    <property type="entry name" value="C1_1"/>
    <property type="match status" value="1"/>
</dbReference>
<dbReference type="SUPFAM" id="SSF48695">
    <property type="entry name" value="Multiheme cytochromes"/>
    <property type="match status" value="1"/>
</dbReference>
<dbReference type="SMART" id="SM01175">
    <property type="entry name" value="DUF4206"/>
    <property type="match status" value="1"/>
</dbReference>
<reference evidence="8" key="2">
    <citation type="submission" date="2025-09" db="UniProtKB">
        <authorList>
            <consortium name="Ensembl"/>
        </authorList>
    </citation>
    <scope>IDENTIFICATION</scope>
</reference>
<evidence type="ECO:0000256" key="6">
    <source>
        <dbReference type="ARBA" id="ARBA00045550"/>
    </source>
</evidence>
<dbReference type="CDD" id="cd20819">
    <property type="entry name" value="C1_DEF8"/>
    <property type="match status" value="1"/>
</dbReference>
<evidence type="ECO:0000256" key="4">
    <source>
        <dbReference type="ARBA" id="ARBA00022833"/>
    </source>
</evidence>
<dbReference type="Pfam" id="PF13901">
    <property type="entry name" value="RH_dom"/>
    <property type="match status" value="2"/>
</dbReference>
<dbReference type="Gene3D" id="3.30.60.20">
    <property type="match status" value="1"/>
</dbReference>
<name>A0A8C7HCN4_ONCKI</name>
<dbReference type="InterPro" id="IPR047983">
    <property type="entry name" value="DEF8_C1"/>
</dbReference>
<evidence type="ECO:0000256" key="1">
    <source>
        <dbReference type="ARBA" id="ARBA00022723"/>
    </source>
</evidence>
<accession>A0A8C7HCN4</accession>
<evidence type="ECO:0000313" key="8">
    <source>
        <dbReference type="Ensembl" id="ENSOKIP00005056510.1"/>
    </source>
</evidence>
<dbReference type="InterPro" id="IPR025258">
    <property type="entry name" value="RH_dom"/>
</dbReference>
<dbReference type="PANTHER" id="PTHR12326:SF3">
    <property type="entry name" value="DIFFERENTIALLY EXPRESSED IN FDCP 8 HOMOLOG"/>
    <property type="match status" value="1"/>
</dbReference>
<gene>
    <name evidence="8" type="primary">DEF8</name>
    <name evidence="8" type="synonym">LOC109888402</name>
</gene>
<dbReference type="SMART" id="SM00109">
    <property type="entry name" value="C1"/>
    <property type="match status" value="2"/>
</dbReference>
<evidence type="ECO:0000259" key="7">
    <source>
        <dbReference type="PROSITE" id="PS50081"/>
    </source>
</evidence>
<comment type="function">
    <text evidence="6">Positively regulates lysosome peripheral distribution and ruffled border formation in osteoclasts. Involved in bone resorption.</text>
</comment>
<keyword evidence="9" id="KW-1185">Reference proteome</keyword>
<dbReference type="GeneTree" id="ENSGT00940000159182"/>
<dbReference type="InterPro" id="IPR046349">
    <property type="entry name" value="C1-like_sf"/>
</dbReference>
<dbReference type="InterPro" id="IPR051366">
    <property type="entry name" value="DEF8"/>
</dbReference>
<dbReference type="Proteomes" id="UP000694557">
    <property type="component" value="Unassembled WGS sequence"/>
</dbReference>
<dbReference type="InterPro" id="IPR036280">
    <property type="entry name" value="Multihaem_cyt_sf"/>
</dbReference>